<organism evidence="1 2">
    <name type="scientific">Vallitalea longa</name>
    <dbReference type="NCBI Taxonomy" id="2936439"/>
    <lineage>
        <taxon>Bacteria</taxon>
        <taxon>Bacillati</taxon>
        <taxon>Bacillota</taxon>
        <taxon>Clostridia</taxon>
        <taxon>Lachnospirales</taxon>
        <taxon>Vallitaleaceae</taxon>
        <taxon>Vallitalea</taxon>
    </lineage>
</organism>
<comment type="caution">
    <text evidence="1">The sequence shown here is derived from an EMBL/GenBank/DDBJ whole genome shotgun (WGS) entry which is preliminary data.</text>
</comment>
<reference evidence="1" key="1">
    <citation type="submission" date="2022-06" db="EMBL/GenBank/DDBJ databases">
        <title>Vallitalea longa sp. nov., an anaerobic bacterium isolated from marine sediment.</title>
        <authorList>
            <person name="Hirano S."/>
            <person name="Terahara T."/>
            <person name="Mori K."/>
            <person name="Hamada M."/>
            <person name="Matsumoto R."/>
            <person name="Kobayashi T."/>
        </authorList>
    </citation>
    <scope>NUCLEOTIDE SEQUENCE</scope>
    <source>
        <strain evidence="1">SH18-1</strain>
    </source>
</reference>
<gene>
    <name evidence="1" type="ORF">SH1V18_17160</name>
</gene>
<protein>
    <submittedName>
        <fullName evidence="1">Uncharacterized protein</fullName>
    </submittedName>
</protein>
<keyword evidence="2" id="KW-1185">Reference proteome</keyword>
<dbReference type="EMBL" id="BRLB01000003">
    <property type="protein sequence ID" value="GKX29236.1"/>
    <property type="molecule type" value="Genomic_DNA"/>
</dbReference>
<sequence length="345" mass="38023">MDILTKLFQRLTEYNSISIIGMDKNVGKTTTLNFIINKARGIYTLGLTSIGRDGEEKDMVTGTKKPRIYVSRNTYIATAKKCIISSDVTKEVIDTTGINTPIGEIVIIKSLSDGYIELAGPSLNTYMKEICMKLSSYGCDYVLCDGAVSRKTFASPVITDATILCTGASVSNDIRRVACESLHTITLLSINKNTDDKLKKTLKNNERCKVCLVTKDYELRDLNILTSLEASGDIVNNLDKSIKYIVIRGIISDRLILGIIGNTELYRDIAIIVEDGTKLFLSKKVYDIFTRSGGTIEGLNKINVVGVSVNPVSPYGYEFDKGKLESIIKEGTELPVFNVYDAKIS</sequence>
<name>A0A9W6DDQ1_9FIRM</name>
<dbReference type="Proteomes" id="UP001144256">
    <property type="component" value="Unassembled WGS sequence"/>
</dbReference>
<proteinExistence type="predicted"/>
<evidence type="ECO:0000313" key="1">
    <source>
        <dbReference type="EMBL" id="GKX29236.1"/>
    </source>
</evidence>
<dbReference type="AlphaFoldDB" id="A0A9W6DDQ1"/>
<accession>A0A9W6DDQ1</accession>
<evidence type="ECO:0000313" key="2">
    <source>
        <dbReference type="Proteomes" id="UP001144256"/>
    </source>
</evidence>